<evidence type="ECO:0000313" key="6">
    <source>
        <dbReference type="EMBL" id="VVT48371.1"/>
    </source>
</evidence>
<evidence type="ECO:0000256" key="1">
    <source>
        <dbReference type="ARBA" id="ARBA00004240"/>
    </source>
</evidence>
<evidence type="ECO:0000256" key="2">
    <source>
        <dbReference type="ARBA" id="ARBA00022448"/>
    </source>
</evidence>
<evidence type="ECO:0000256" key="4">
    <source>
        <dbReference type="ARBA" id="ARBA00022927"/>
    </source>
</evidence>
<feature type="domain" description="Sec39" evidence="5">
    <location>
        <begin position="243"/>
        <end position="596"/>
    </location>
</feature>
<keyword evidence="3" id="KW-0256">Endoplasmic reticulum</keyword>
<keyword evidence="7" id="KW-1185">Reference proteome</keyword>
<accession>A0A5E8BG19</accession>
<dbReference type="RefSeq" id="XP_031852357.1">
    <property type="nucleotide sequence ID" value="XM_031996466.1"/>
</dbReference>
<sequence length="692" mass="79347">MSFDIHIAFADFASKGEIDSLISLVLSNQENLSKCAAYALLLCFLPEGLHTKNNFKLIKAITNLPNILVNVTTSTFIEDISLYVYSRIESIGWEYPIFPLNFVDDAKVLLYTFIKCYIRNNDAAKRQLDFNLDFLLVEENDFEELFQWKSSSVDVLSNFRKYYSSHNQPWISLYEFECAHPEKVVPFLLQYSNDDNIFRDINDLVIPYISFYDAQYALWKWIGSDTDSVNHLELLESLIRHGVSVIGSEKEQRVLIEECLFPKYKKENFDWKGFDEKNWSEIYESLKWLQSDIFSKISDSWIDKILLTGALSSGNFTFVQKQFFSRSCSLPLTEIKTSIISTFYLFFDSATNGNKTRGSMKNAVQCIKLLQNFKDNEDEIYRAEALLSATDELSKYTLYLSSQNSNTQNMPMLPKQIRNYPNKFELIYRVLELNSKAYLDYDKLVSILKNLIYSSTEKNDVGTSHNFNSSKFDSLDLLNESISFQVRKMCIEAALVDSNFEKAYEFAIPHLVSTSTTSNQKENASTVDDFGLKIVSKETESWASLFQIGKYISPFWESDIPIDIIDKKMNALAYSLKICPQEQIPVILHTWQRCDTLRNATLKKFHSQKIGSAFNQTVTAAMSSAPSLIPTNFKKVLSSTASSLSVSSSPGSFGFLERDNENFTHFNTRKRDQLSNLFVSGLGWAIGANQRK</sequence>
<evidence type="ECO:0000313" key="7">
    <source>
        <dbReference type="Proteomes" id="UP000398389"/>
    </source>
</evidence>
<evidence type="ECO:0000256" key="3">
    <source>
        <dbReference type="ARBA" id="ARBA00022824"/>
    </source>
</evidence>
<reference evidence="6 7" key="1">
    <citation type="submission" date="2019-09" db="EMBL/GenBank/DDBJ databases">
        <authorList>
            <person name="Brejova B."/>
        </authorList>
    </citation>
    <scope>NUCLEOTIDE SEQUENCE [LARGE SCALE GENOMIC DNA]</scope>
</reference>
<dbReference type="PANTHER" id="PTHR40787:SF3">
    <property type="entry name" value="PROTEIN TRANSPORT PROTEIN SEC39"/>
    <property type="match status" value="1"/>
</dbReference>
<dbReference type="EMBL" id="CABVLU010000002">
    <property type="protein sequence ID" value="VVT48371.1"/>
    <property type="molecule type" value="Genomic_DNA"/>
</dbReference>
<dbReference type="GeneID" id="43580566"/>
<dbReference type="Proteomes" id="UP000398389">
    <property type="component" value="Unassembled WGS sequence"/>
</dbReference>
<comment type="subcellular location">
    <subcellularLocation>
        <location evidence="1">Endoplasmic reticulum</location>
    </subcellularLocation>
</comment>
<feature type="domain" description="Sec39" evidence="5">
    <location>
        <begin position="11"/>
        <end position="211"/>
    </location>
</feature>
<dbReference type="GO" id="GO:0006890">
    <property type="term" value="P:retrograde vesicle-mediated transport, Golgi to endoplasmic reticulum"/>
    <property type="evidence" value="ECO:0007669"/>
    <property type="project" value="InterPro"/>
</dbReference>
<dbReference type="PANTHER" id="PTHR40787">
    <property type="entry name" value="SECRETED PROTEIN"/>
    <property type="match status" value="1"/>
</dbReference>
<dbReference type="Pfam" id="PF08314">
    <property type="entry name" value="Sec39"/>
    <property type="match status" value="2"/>
</dbReference>
<keyword evidence="4" id="KW-0653">Protein transport</keyword>
<dbReference type="GO" id="GO:0005783">
    <property type="term" value="C:endoplasmic reticulum"/>
    <property type="evidence" value="ECO:0007669"/>
    <property type="project" value="UniProtKB-SubCell"/>
</dbReference>
<dbReference type="GO" id="GO:0015031">
    <property type="term" value="P:protein transport"/>
    <property type="evidence" value="ECO:0007669"/>
    <property type="project" value="UniProtKB-KW"/>
</dbReference>
<protein>
    <recommendedName>
        <fullName evidence="5">Sec39 domain-containing protein</fullName>
    </recommendedName>
</protein>
<keyword evidence="2" id="KW-0813">Transport</keyword>
<name>A0A5E8BG19_9ASCO</name>
<proteinExistence type="predicted"/>
<dbReference type="InterPro" id="IPR013244">
    <property type="entry name" value="Sec39_domain"/>
</dbReference>
<evidence type="ECO:0000259" key="5">
    <source>
        <dbReference type="Pfam" id="PF08314"/>
    </source>
</evidence>
<dbReference type="AlphaFoldDB" id="A0A5E8BG19"/>
<gene>
    <name evidence="6" type="ORF">SAPINGB_P001745</name>
</gene>
<organism evidence="6 7">
    <name type="scientific">Magnusiomyces paraingens</name>
    <dbReference type="NCBI Taxonomy" id="2606893"/>
    <lineage>
        <taxon>Eukaryota</taxon>
        <taxon>Fungi</taxon>
        <taxon>Dikarya</taxon>
        <taxon>Ascomycota</taxon>
        <taxon>Saccharomycotina</taxon>
        <taxon>Dipodascomycetes</taxon>
        <taxon>Dipodascales</taxon>
        <taxon>Dipodascaceae</taxon>
        <taxon>Magnusiomyces</taxon>
    </lineage>
</organism>
<dbReference type="OrthoDB" id="342024at2759"/>